<evidence type="ECO:0000256" key="6">
    <source>
        <dbReference type="PROSITE-ProRule" id="PRU01363"/>
    </source>
</evidence>
<dbReference type="SUPFAM" id="SSF53901">
    <property type="entry name" value="Thiolase-like"/>
    <property type="match status" value="1"/>
</dbReference>
<keyword evidence="4" id="KW-0843">Virulence</keyword>
<protein>
    <recommendedName>
        <fullName evidence="11">Polyketide synthase</fullName>
    </recommendedName>
</protein>
<dbReference type="Pfam" id="PF00698">
    <property type="entry name" value="Acyl_transf_1"/>
    <property type="match status" value="1"/>
</dbReference>
<dbReference type="InterPro" id="IPR009081">
    <property type="entry name" value="PP-bd_ACP"/>
</dbReference>
<dbReference type="Pfam" id="PF16197">
    <property type="entry name" value="KAsynt_C_assoc"/>
    <property type="match status" value="1"/>
</dbReference>
<dbReference type="GO" id="GO:0044550">
    <property type="term" value="P:secondary metabolite biosynthetic process"/>
    <property type="evidence" value="ECO:0007669"/>
    <property type="project" value="UniProtKB-ARBA"/>
</dbReference>
<dbReference type="SMART" id="SM00826">
    <property type="entry name" value="PKS_DH"/>
    <property type="match status" value="1"/>
</dbReference>
<gene>
    <name evidence="9" type="ORF">M422DRAFT_258558</name>
</gene>
<dbReference type="InterPro" id="IPR020807">
    <property type="entry name" value="PKS_DH"/>
</dbReference>
<dbReference type="Pfam" id="PF14765">
    <property type="entry name" value="PS-DH"/>
    <property type="match status" value="1"/>
</dbReference>
<feature type="domain" description="Ketosynthase family 3 (KS3)" evidence="7">
    <location>
        <begin position="2"/>
        <end position="394"/>
    </location>
</feature>
<dbReference type="InterPro" id="IPR014030">
    <property type="entry name" value="Ketoacyl_synth_N"/>
</dbReference>
<dbReference type="Pfam" id="PF07993">
    <property type="entry name" value="NAD_binding_4"/>
    <property type="match status" value="2"/>
</dbReference>
<dbReference type="PANTHER" id="PTHR43775:SF37">
    <property type="entry name" value="SI:DKEY-61P9.11"/>
    <property type="match status" value="1"/>
</dbReference>
<dbReference type="InterPro" id="IPR001227">
    <property type="entry name" value="Ac_transferase_dom_sf"/>
</dbReference>
<dbReference type="InterPro" id="IPR049900">
    <property type="entry name" value="PKS_mFAS_DH"/>
</dbReference>
<dbReference type="InterPro" id="IPR013968">
    <property type="entry name" value="PKS_KR"/>
</dbReference>
<evidence type="ECO:0000256" key="5">
    <source>
        <dbReference type="ARBA" id="ARBA00023268"/>
    </source>
</evidence>
<evidence type="ECO:0000313" key="10">
    <source>
        <dbReference type="Proteomes" id="UP000054279"/>
    </source>
</evidence>
<dbReference type="PANTHER" id="PTHR43775">
    <property type="entry name" value="FATTY ACID SYNTHASE"/>
    <property type="match status" value="1"/>
</dbReference>
<reference evidence="9 10" key="1">
    <citation type="submission" date="2014-06" db="EMBL/GenBank/DDBJ databases">
        <title>Evolutionary Origins and Diversification of the Mycorrhizal Mutualists.</title>
        <authorList>
            <consortium name="DOE Joint Genome Institute"/>
            <consortium name="Mycorrhizal Genomics Consortium"/>
            <person name="Kohler A."/>
            <person name="Kuo A."/>
            <person name="Nagy L.G."/>
            <person name="Floudas D."/>
            <person name="Copeland A."/>
            <person name="Barry K.W."/>
            <person name="Cichocki N."/>
            <person name="Veneault-Fourrey C."/>
            <person name="LaButti K."/>
            <person name="Lindquist E.A."/>
            <person name="Lipzen A."/>
            <person name="Lundell T."/>
            <person name="Morin E."/>
            <person name="Murat C."/>
            <person name="Riley R."/>
            <person name="Ohm R."/>
            <person name="Sun H."/>
            <person name="Tunlid A."/>
            <person name="Henrissat B."/>
            <person name="Grigoriev I.V."/>
            <person name="Hibbett D.S."/>
            <person name="Martin F."/>
        </authorList>
    </citation>
    <scope>NUCLEOTIDE SEQUENCE [LARGE SCALE GENOMIC DNA]</scope>
    <source>
        <strain evidence="9 10">SS14</strain>
    </source>
</reference>
<evidence type="ECO:0000259" key="7">
    <source>
        <dbReference type="PROSITE" id="PS52004"/>
    </source>
</evidence>
<dbReference type="GO" id="GO:0004312">
    <property type="term" value="F:fatty acid synthase activity"/>
    <property type="evidence" value="ECO:0007669"/>
    <property type="project" value="TreeGrafter"/>
</dbReference>
<organism evidence="9 10">
    <name type="scientific">Sphaerobolus stellatus (strain SS14)</name>
    <dbReference type="NCBI Taxonomy" id="990650"/>
    <lineage>
        <taxon>Eukaryota</taxon>
        <taxon>Fungi</taxon>
        <taxon>Dikarya</taxon>
        <taxon>Basidiomycota</taxon>
        <taxon>Agaricomycotina</taxon>
        <taxon>Agaricomycetes</taxon>
        <taxon>Phallomycetidae</taxon>
        <taxon>Geastrales</taxon>
        <taxon>Sphaerobolaceae</taxon>
        <taxon>Sphaerobolus</taxon>
    </lineage>
</organism>
<keyword evidence="2" id="KW-0597">Phosphoprotein</keyword>
<accession>A0A0C9VLZ7</accession>
<dbReference type="InterPro" id="IPR050091">
    <property type="entry name" value="PKS_NRPS_Biosynth_Enz"/>
</dbReference>
<dbReference type="Gene3D" id="3.40.366.10">
    <property type="entry name" value="Malonyl-Coenzyme A Acyl Carrier Protein, domain 2"/>
    <property type="match status" value="1"/>
</dbReference>
<evidence type="ECO:0000256" key="2">
    <source>
        <dbReference type="ARBA" id="ARBA00022553"/>
    </source>
</evidence>
<evidence type="ECO:0008006" key="11">
    <source>
        <dbReference type="Google" id="ProtNLM"/>
    </source>
</evidence>
<dbReference type="PROSITE" id="PS00606">
    <property type="entry name" value="KS3_1"/>
    <property type="match status" value="1"/>
</dbReference>
<dbReference type="InterPro" id="IPR014031">
    <property type="entry name" value="Ketoacyl_synth_C"/>
</dbReference>
<evidence type="ECO:0000313" key="9">
    <source>
        <dbReference type="EMBL" id="KIJ38686.1"/>
    </source>
</evidence>
<dbReference type="InterPro" id="IPR016035">
    <property type="entry name" value="Acyl_Trfase/lysoPLipase"/>
</dbReference>
<dbReference type="InterPro" id="IPR057326">
    <property type="entry name" value="KR_dom"/>
</dbReference>
<dbReference type="Pfam" id="PF00109">
    <property type="entry name" value="ketoacyl-synt"/>
    <property type="match status" value="1"/>
</dbReference>
<evidence type="ECO:0000256" key="1">
    <source>
        <dbReference type="ARBA" id="ARBA00022450"/>
    </source>
</evidence>
<feature type="active site" description="Proton acceptor; for dehydratase activity" evidence="6">
    <location>
        <position position="889"/>
    </location>
</feature>
<dbReference type="Gene3D" id="3.10.129.110">
    <property type="entry name" value="Polyketide synthase dehydratase"/>
    <property type="match status" value="1"/>
</dbReference>
<evidence type="ECO:0000256" key="3">
    <source>
        <dbReference type="ARBA" id="ARBA00022679"/>
    </source>
</evidence>
<evidence type="ECO:0000259" key="8">
    <source>
        <dbReference type="PROSITE" id="PS52019"/>
    </source>
</evidence>
<dbReference type="SMART" id="SM00822">
    <property type="entry name" value="PKS_KR"/>
    <property type="match status" value="1"/>
</dbReference>
<dbReference type="SUPFAM" id="SSF52151">
    <property type="entry name" value="FabD/lysophospholipase-like"/>
    <property type="match status" value="1"/>
</dbReference>
<dbReference type="SUPFAM" id="SSF55048">
    <property type="entry name" value="Probable ACP-binding domain of malonyl-CoA ACP transacylase"/>
    <property type="match status" value="1"/>
</dbReference>
<dbReference type="GO" id="GO:0006633">
    <property type="term" value="P:fatty acid biosynthetic process"/>
    <property type="evidence" value="ECO:0007669"/>
    <property type="project" value="InterPro"/>
</dbReference>
<dbReference type="EMBL" id="KN837158">
    <property type="protein sequence ID" value="KIJ38686.1"/>
    <property type="molecule type" value="Genomic_DNA"/>
</dbReference>
<dbReference type="HOGENOM" id="CLU_000022_31_0_1"/>
<dbReference type="PROSITE" id="PS52004">
    <property type="entry name" value="KS3_2"/>
    <property type="match status" value="1"/>
</dbReference>
<dbReference type="InterPro" id="IPR036291">
    <property type="entry name" value="NAD(P)-bd_dom_sf"/>
</dbReference>
<keyword evidence="10" id="KW-1185">Reference proteome</keyword>
<dbReference type="InterPro" id="IPR042104">
    <property type="entry name" value="PKS_dehydratase_sf"/>
</dbReference>
<dbReference type="InterPro" id="IPR020841">
    <property type="entry name" value="PKS_Beta-ketoAc_synthase_dom"/>
</dbReference>
<dbReference type="Gene3D" id="3.40.47.10">
    <property type="match status" value="2"/>
</dbReference>
<dbReference type="SMART" id="SM00827">
    <property type="entry name" value="PKS_AT"/>
    <property type="match status" value="1"/>
</dbReference>
<dbReference type="SMART" id="SM00825">
    <property type="entry name" value="PKS_KS"/>
    <property type="match status" value="1"/>
</dbReference>
<dbReference type="Gene3D" id="3.30.70.3290">
    <property type="match status" value="1"/>
</dbReference>
<keyword evidence="1" id="KW-0596">Phosphopantetheine</keyword>
<feature type="domain" description="PKS/mFAS DH" evidence="8">
    <location>
        <begin position="855"/>
        <end position="1139"/>
    </location>
</feature>
<dbReference type="Gene3D" id="3.40.50.720">
    <property type="entry name" value="NAD(P)-binding Rossmann-like Domain"/>
    <property type="match status" value="3"/>
</dbReference>
<dbReference type="GO" id="GO:0004315">
    <property type="term" value="F:3-oxoacyl-[acyl-carrier-protein] synthase activity"/>
    <property type="evidence" value="ECO:0007669"/>
    <property type="project" value="InterPro"/>
</dbReference>
<evidence type="ECO:0000256" key="4">
    <source>
        <dbReference type="ARBA" id="ARBA00023026"/>
    </source>
</evidence>
<dbReference type="InterPro" id="IPR013120">
    <property type="entry name" value="FAR_NAD-bd"/>
</dbReference>
<dbReference type="CDD" id="cd00833">
    <property type="entry name" value="PKS"/>
    <property type="match status" value="1"/>
</dbReference>
<name>A0A0C9VLZ7_SPHS4</name>
<dbReference type="Proteomes" id="UP000054279">
    <property type="component" value="Unassembled WGS sequence"/>
</dbReference>
<dbReference type="InterPro" id="IPR014043">
    <property type="entry name" value="Acyl_transferase_dom"/>
</dbReference>
<dbReference type="InterPro" id="IPR032821">
    <property type="entry name" value="PKS_assoc"/>
</dbReference>
<dbReference type="Pfam" id="PF02801">
    <property type="entry name" value="Ketoacyl-synt_C"/>
    <property type="match status" value="1"/>
</dbReference>
<sequence length="2468" mass="271139">MQSPIAIVGISAEFPSGSYSKDNLDHKAFFDFLLNSGQAYEPIPKSRFDASSWIGNGLGRIRVDSGAFLKDIDLFDNVEFGISSKDAKAMSPVTRKLLEHAFLALLDSNIDYRARNVGCFTAANGATDITSVCEPDEYELMGSFAGAPSMVANRLSNHLDLLGPSVPVDTACSSTATAFHLAVQAILNDDCEAAVVGGCQLNHSFSRAEACVAVVLKSLQDALRDGDHIYGTVLGTAINATGGSGPPGAPIAESQRDAMVEAYRRAGIRPQEVDYIELHATGTAKGDPTEANWVGANFKRADELIVGSVKANIGHTEAASFLSSLSKVLSIFETQLIPPQVNVKRLNPGIHWDQYKLCVPLQPTQLPCRSKQASLVSITSSGIGGSNGHVVLQSPPVPTTQKMTANSTTKKPILLLAGGLSPRTASSTGDSILQQLPTNLHCLPRLSALLGKRTKQLTWRSFSIMDEESRMQPFSTPKYCSRTPDPIVFVFSGQGPQHAAMGRQLFQLFPVFRQSVEEMDEDFKRVTNKSIIADYGLFSGNFAMNSSSVWPISLILPSIAIFQMALFDLMVSLNIKPDVIIGHSAGETAVMYASGAAPKAMVVELAIIRGKAFTPLESLDGGMAALSCTAEQATEIIKDYKAANPQAVIEIACFNADSATALAGEGPAIDTVVSAATSKGIFARRIQTRVPMHSSMMDSCKGEYLAAMEDLFHRYQGPFIPSAKVYSTFTGAEFKGPFSPEYLWDATRNPVQFVNALQSLDTSNDYLFLEVSPHPVLVGYISTMATASSDALPTVRRPKRGEASVEYTDILQLCGNVTVSGHNCVDFAALNEHPVEVPVTLPSYPFAKKRFALYPDTPGYRKQIAVHAGPLNHPYLKLNKDTHPNLAQHIIRGEPIMPAAGFLEMAFEFGAQTLFDVRLVSILTLSNDKPLKTLVERNGSYWAVKSVPSSHGLISENSAKAERMHAEGYLSFDPPEMYPTLDIESVRQRCPNVVTREFYPSLSYFSAYGSSFQRVTTLYFGEHEALASINGMDETLLFDGKYLLHPAILDCCLQILAYKPFYGDFNPNVYYLPSKVRKIVVHHELKVGYFPRHLYAHVKFRHWRKDMMRFDIILVDDAGERLCTLSGVEVVKHMLYASADTSQPFEVVLQPSGCNSSITGVSADFILNGVNESFSRLDDHTEDELLTRTEEIHTVIDLPIADSYSYLPKLFEALEHEVSLHFEIFTNAILSVEGPRHMIRSVTLEAITAGTSNIKSNFFDIAVISSDLSSTSDDVNFVVEACQLLSHGGSLILTSCRQDRMDIYSKLTKSCDIQVLQISSQDAKKSLFIIEGKKKSCQSQHEVDRVDQSLWSFADPFVYEYIRGEESQLQWEFSGLNVLQELEIWITATTGPDASAAFGLVRSLRRENKSWTIRLIEFPDFYSEDQRESSLEALPLCLQDELDIVISKSGAIQVPRIVPLPPIPASSCQIQGLTSEQLLQNHALVDIHSFSIQGSMLGFLGSIRAASTPLFTIGTMVAGLMGKEKLSAGPVDMDALTLCPVSLLSSLPQEAIPAVLPGLVTAILAPGIGIFNSVSHQPHYRILLTHADSLMGQSIQGVYAHTGITVHTVSQKATILQLAHDYEDSYDLILSGYIDLNFIQILKRRLSPRRGKLYLWNDHDTGLLNDLMTEPWSLTEAYRLLQSMTKLGKQAPSLDDALRETEKVQEKMPEISNVPRPLSAQFDEQKWYILLGGIGTIGIHIALLMYERGARRIVLTSRSGEASLLRGSNKVLLMMYHHLRSLPGLDFRLEAVDATSLPAMKGLCESLQPNLGGCFILSAVLADRVFQHLNEEEFKGVYAAKLGVLDTLKATVDISRLDFVIAFSSISGLFGTQGQTNYAAANTALEEEMSKLDNGFSFISPGILDSTLMLAGVSVTEKSLDHFTEWSLPAEEMIKWLEDAIVRFQHGQRIPRYLPGLDWATLDRTHGMPLLGTHLVPSQTIAESQSINKGDAIAAIVKSVLKIPDEDFSSEIPLTAYGIDSLSASRISFLLKSILEVSQIQLLADISINVLLNMVAAEPQIVETERAIDKPTMALRLTNDQRLQALATKYIELLVKGASECSKVSITVDEEIFLITGTTDGLGANIVAQLLDSPIIKRVYALNRTNEPNETLQECQKDVFERQGLSGLHISSSKLVLLEGDLTEEYFGLPKEIFEEIQSSVTSIIHNAWTIDFSKPLMFFEKDIDAQSEYIKRILDYPSNLDGPEAPIVDAKVPVQIGYMESKWVGERLFDAAVDKLGLRANVIRVGLVSGGLNGAWDVSHWLPAIVQSGTFLGCLPDGAGLASWIPVQVAAAAIIEMQGAPHHTLHLIHPRPVRWSIVMGEIANLLQVPLVPHLEWFARLDHAMRHADDSKKSRSQKARFAALTFVEFYKLGLKKDAKNAESMGLMPSVGVAEALKASKTLQDEQLPSIGSEDVRRWIDYWRRIDLL</sequence>
<dbReference type="InterPro" id="IPR049551">
    <property type="entry name" value="PKS_DH_C"/>
</dbReference>
<dbReference type="InterPro" id="IPR016039">
    <property type="entry name" value="Thiolase-like"/>
</dbReference>
<feature type="region of interest" description="N-terminal hotdog fold" evidence="6">
    <location>
        <begin position="855"/>
        <end position="977"/>
    </location>
</feature>
<dbReference type="Pfam" id="PF08659">
    <property type="entry name" value="KR"/>
    <property type="match status" value="1"/>
</dbReference>
<keyword evidence="5" id="KW-0511">Multifunctional enzyme</keyword>
<feature type="active site" description="Proton donor; for dehydratase activity" evidence="6">
    <location>
        <position position="1050"/>
    </location>
</feature>
<proteinExistence type="predicted"/>
<keyword evidence="3" id="KW-0808">Transferase</keyword>
<dbReference type="Pfam" id="PF00550">
    <property type="entry name" value="PP-binding"/>
    <property type="match status" value="1"/>
</dbReference>
<dbReference type="PROSITE" id="PS52019">
    <property type="entry name" value="PKS_MFAS_DH"/>
    <property type="match status" value="1"/>
</dbReference>
<dbReference type="InterPro" id="IPR018201">
    <property type="entry name" value="Ketoacyl_synth_AS"/>
</dbReference>
<dbReference type="OrthoDB" id="329835at2759"/>
<dbReference type="InterPro" id="IPR016036">
    <property type="entry name" value="Malonyl_transacylase_ACP-bd"/>
</dbReference>
<feature type="region of interest" description="C-terminal hotdog fold" evidence="6">
    <location>
        <begin position="989"/>
        <end position="1139"/>
    </location>
</feature>
<dbReference type="SUPFAM" id="SSF51735">
    <property type="entry name" value="NAD(P)-binding Rossmann-fold domains"/>
    <property type="match status" value="2"/>
</dbReference>